<feature type="binding site" evidence="1">
    <location>
        <position position="163"/>
    </location>
    <ligand>
        <name>Zn(2+)</name>
        <dbReference type="ChEBI" id="CHEBI:29105"/>
    </ligand>
</feature>
<dbReference type="GO" id="GO:1900376">
    <property type="term" value="P:regulation of secondary metabolite biosynthetic process"/>
    <property type="evidence" value="ECO:0007669"/>
    <property type="project" value="TreeGrafter"/>
</dbReference>
<protein>
    <recommendedName>
        <fullName evidence="5">Ferric uptake regulation protein</fullName>
    </recommendedName>
</protein>
<evidence type="ECO:0000313" key="4">
    <source>
        <dbReference type="Proteomes" id="UP000004478"/>
    </source>
</evidence>
<dbReference type="GO" id="GO:0008270">
    <property type="term" value="F:zinc ion binding"/>
    <property type="evidence" value="ECO:0007669"/>
    <property type="project" value="TreeGrafter"/>
</dbReference>
<evidence type="ECO:0000256" key="1">
    <source>
        <dbReference type="PIRSR" id="PIRSR602481-1"/>
    </source>
</evidence>
<dbReference type="GO" id="GO:0045892">
    <property type="term" value="P:negative regulation of DNA-templated transcription"/>
    <property type="evidence" value="ECO:0007669"/>
    <property type="project" value="TreeGrafter"/>
</dbReference>
<name>K1LAJ5_CECL9</name>
<sequence>MEVLVDYGWVSKDYPNAIPGELSDMTQYPKNANAMERLNEVLKSHGIKPNTNRSLVIKYFIDDHKAHSLCTLYEILKGQMDRTTVYRILVLFTDNGILKKIPCSDGNLLFALKNVTQSKLHSPSFRCKTCQKVEELPELPDGYLNQLEGRNYSLESIALEGYCRDCQ</sequence>
<dbReference type="Pfam" id="PF01475">
    <property type="entry name" value="FUR"/>
    <property type="match status" value="1"/>
</dbReference>
<evidence type="ECO:0000313" key="3">
    <source>
        <dbReference type="EMBL" id="EKB49242.1"/>
    </source>
</evidence>
<comment type="caution">
    <text evidence="3">The sequence shown here is derived from an EMBL/GenBank/DDBJ whole genome shotgun (WGS) entry which is preliminary data.</text>
</comment>
<dbReference type="InterPro" id="IPR036390">
    <property type="entry name" value="WH_DNA-bd_sf"/>
</dbReference>
<feature type="binding site" evidence="1">
    <location>
        <position position="130"/>
    </location>
    <ligand>
        <name>Zn(2+)</name>
        <dbReference type="ChEBI" id="CHEBI:29105"/>
    </ligand>
</feature>
<evidence type="ECO:0000256" key="2">
    <source>
        <dbReference type="PIRSR" id="PIRSR602481-2"/>
    </source>
</evidence>
<dbReference type="PANTHER" id="PTHR33202">
    <property type="entry name" value="ZINC UPTAKE REGULATION PROTEIN"/>
    <property type="match status" value="1"/>
</dbReference>
<dbReference type="GO" id="GO:0003700">
    <property type="term" value="F:DNA-binding transcription factor activity"/>
    <property type="evidence" value="ECO:0007669"/>
    <property type="project" value="InterPro"/>
</dbReference>
<reference evidence="3 4" key="1">
    <citation type="journal article" date="2012" name="J. Bacteriol.">
        <title>Draft Genome Sequence of Cecembia lonarensis Strain LW9T, Isolated from Lonar Lake, a Haloalkaline Lake in India.</title>
        <authorList>
            <person name="Shivaji S."/>
            <person name="Ara S."/>
            <person name="Singh A."/>
            <person name="Pinnaka A.K."/>
        </authorList>
    </citation>
    <scope>NUCLEOTIDE SEQUENCE [LARGE SCALE GENOMIC DNA]</scope>
    <source>
        <strain evidence="3 4">LW9</strain>
    </source>
</reference>
<keyword evidence="4" id="KW-1185">Reference proteome</keyword>
<feature type="binding site" evidence="1">
    <location>
        <position position="166"/>
    </location>
    <ligand>
        <name>Zn(2+)</name>
        <dbReference type="ChEBI" id="CHEBI:29105"/>
    </ligand>
</feature>
<keyword evidence="1" id="KW-0479">Metal-binding</keyword>
<keyword evidence="2" id="KW-0408">Iron</keyword>
<proteinExistence type="predicted"/>
<feature type="binding site" evidence="2">
    <location>
        <position position="121"/>
    </location>
    <ligand>
        <name>Fe cation</name>
        <dbReference type="ChEBI" id="CHEBI:24875"/>
    </ligand>
</feature>
<comment type="cofactor">
    <cofactor evidence="1">
        <name>Zn(2+)</name>
        <dbReference type="ChEBI" id="CHEBI:29105"/>
    </cofactor>
    <text evidence="1">Binds 1 zinc ion per subunit.</text>
</comment>
<dbReference type="EMBL" id="AMGM01000030">
    <property type="protein sequence ID" value="EKB49242.1"/>
    <property type="molecule type" value="Genomic_DNA"/>
</dbReference>
<dbReference type="InterPro" id="IPR002481">
    <property type="entry name" value="FUR"/>
</dbReference>
<keyword evidence="1" id="KW-0862">Zinc</keyword>
<dbReference type="Proteomes" id="UP000004478">
    <property type="component" value="Unassembled WGS sequence"/>
</dbReference>
<dbReference type="InterPro" id="IPR036388">
    <property type="entry name" value="WH-like_DNA-bd_sf"/>
</dbReference>
<organism evidence="3 4">
    <name type="scientific">Cecembia lonarensis (strain CCUG 58316 / KCTC 22772 / LW9)</name>
    <dbReference type="NCBI Taxonomy" id="1225176"/>
    <lineage>
        <taxon>Bacteria</taxon>
        <taxon>Pseudomonadati</taxon>
        <taxon>Bacteroidota</taxon>
        <taxon>Cytophagia</taxon>
        <taxon>Cytophagales</taxon>
        <taxon>Cyclobacteriaceae</taxon>
        <taxon>Cecembia</taxon>
    </lineage>
</organism>
<dbReference type="RefSeq" id="WP_009185202.1">
    <property type="nucleotide sequence ID" value="NZ_AMGM01000030.1"/>
</dbReference>
<gene>
    <name evidence="3" type="ORF">B879_02172</name>
</gene>
<dbReference type="PANTHER" id="PTHR33202:SF7">
    <property type="entry name" value="FERRIC UPTAKE REGULATION PROTEIN"/>
    <property type="match status" value="1"/>
</dbReference>
<dbReference type="GO" id="GO:0000976">
    <property type="term" value="F:transcription cis-regulatory region binding"/>
    <property type="evidence" value="ECO:0007669"/>
    <property type="project" value="TreeGrafter"/>
</dbReference>
<evidence type="ECO:0008006" key="5">
    <source>
        <dbReference type="Google" id="ProtNLM"/>
    </source>
</evidence>
<comment type="cofactor">
    <cofactor evidence="2">
        <name>Mn(2+)</name>
        <dbReference type="ChEBI" id="CHEBI:29035"/>
    </cofactor>
    <cofactor evidence="2">
        <name>Fe(2+)</name>
        <dbReference type="ChEBI" id="CHEBI:29033"/>
    </cofactor>
    <text evidence="2">Binds 1 Mn(2+) or Fe(2+) ion per subunit.</text>
</comment>
<feature type="binding site" evidence="1">
    <location>
        <position position="127"/>
    </location>
    <ligand>
        <name>Zn(2+)</name>
        <dbReference type="ChEBI" id="CHEBI:29105"/>
    </ligand>
</feature>
<dbReference type="AlphaFoldDB" id="K1LAJ5"/>
<accession>K1LAJ5</accession>
<dbReference type="Gene3D" id="1.10.10.10">
    <property type="entry name" value="Winged helix-like DNA-binding domain superfamily/Winged helix DNA-binding domain"/>
    <property type="match status" value="1"/>
</dbReference>
<dbReference type="SUPFAM" id="SSF46785">
    <property type="entry name" value="Winged helix' DNA-binding domain"/>
    <property type="match status" value="1"/>
</dbReference>